<proteinExistence type="predicted"/>
<accession>A0A076LV78</accession>
<dbReference type="HOGENOM" id="CLU_3327362_0_0_6"/>
<sequence>MRCAIPCDRSPAAQGNAGTISRRAVNKIANEARGNRIK</sequence>
<organism evidence="1 2">
    <name type="scientific">Edwardsiella anguillarum ET080813</name>
    <dbReference type="NCBI Taxonomy" id="667120"/>
    <lineage>
        <taxon>Bacteria</taxon>
        <taxon>Pseudomonadati</taxon>
        <taxon>Pseudomonadota</taxon>
        <taxon>Gammaproteobacteria</taxon>
        <taxon>Enterobacterales</taxon>
        <taxon>Hafniaceae</taxon>
        <taxon>Edwardsiella</taxon>
    </lineage>
</organism>
<dbReference type="KEGG" id="ete:ETEE_3939"/>
<name>A0A076LV78_9GAMM</name>
<dbReference type="AlphaFoldDB" id="A0A076LV78"/>
<gene>
    <name evidence="1" type="ORF">ETEE_3939</name>
</gene>
<evidence type="ECO:0000313" key="2">
    <source>
        <dbReference type="Proteomes" id="UP000028681"/>
    </source>
</evidence>
<reference evidence="1 2" key="1">
    <citation type="journal article" date="2012" name="PLoS ONE">
        <title>Edwardsiella comparative phylogenomics reveal the new intra/inter-species taxonomic relationships, virulence evolution and niche adaptation mechanisms.</title>
        <authorList>
            <person name="Yang M."/>
            <person name="Lv Y."/>
            <person name="Xiao J."/>
            <person name="Wu H."/>
            <person name="Zheng H."/>
            <person name="Liu Q."/>
            <person name="Zhang Y."/>
            <person name="Wang Q."/>
        </authorList>
    </citation>
    <scope>NUCLEOTIDE SEQUENCE [LARGE SCALE GENOMIC DNA]</scope>
    <source>
        <strain evidence="2">080813</strain>
    </source>
</reference>
<evidence type="ECO:0000313" key="1">
    <source>
        <dbReference type="EMBL" id="AIJ10348.1"/>
    </source>
</evidence>
<dbReference type="Proteomes" id="UP000028681">
    <property type="component" value="Chromosome"/>
</dbReference>
<dbReference type="EMBL" id="CP006664">
    <property type="protein sequence ID" value="AIJ10348.1"/>
    <property type="molecule type" value="Genomic_DNA"/>
</dbReference>
<protein>
    <submittedName>
        <fullName evidence="1">Uncharacterized protein</fullName>
    </submittedName>
</protein>